<dbReference type="EMBL" id="BGPR01001032">
    <property type="protein sequence ID" value="GBM43510.1"/>
    <property type="molecule type" value="Genomic_DNA"/>
</dbReference>
<evidence type="ECO:0000313" key="2">
    <source>
        <dbReference type="EMBL" id="GBM43510.1"/>
    </source>
</evidence>
<gene>
    <name evidence="2" type="ORF">AVEN_96177_1</name>
</gene>
<evidence type="ECO:0000256" key="1">
    <source>
        <dbReference type="SAM" id="MobiDB-lite"/>
    </source>
</evidence>
<dbReference type="AlphaFoldDB" id="A0A4Y2FPV6"/>
<dbReference type="OrthoDB" id="6431384at2759"/>
<sequence>MPSLNKAPEEGLKASALSGGENGLYTEGSICGVPVFDVGGHRGTFGNRTGASQKASSTGQGTKDDFRATDHHFKEDDLVWMYNPKRQRGPSPKLQQNWEGSYTIVKNDVVHRVQRYLNSKPKVIQINRLAPYQGSGHNSS</sequence>
<evidence type="ECO:0000313" key="3">
    <source>
        <dbReference type="Proteomes" id="UP000499080"/>
    </source>
</evidence>
<keyword evidence="3" id="KW-1185">Reference proteome</keyword>
<protein>
    <submittedName>
        <fullName evidence="2">Uncharacterized protein</fullName>
    </submittedName>
</protein>
<reference evidence="2 3" key="1">
    <citation type="journal article" date="2019" name="Sci. Rep.">
        <title>Orb-weaving spider Araneus ventricosus genome elucidates the spidroin gene catalogue.</title>
        <authorList>
            <person name="Kono N."/>
            <person name="Nakamura H."/>
            <person name="Ohtoshi R."/>
            <person name="Moran D.A.P."/>
            <person name="Shinohara A."/>
            <person name="Yoshida Y."/>
            <person name="Fujiwara M."/>
            <person name="Mori M."/>
            <person name="Tomita M."/>
            <person name="Arakawa K."/>
        </authorList>
    </citation>
    <scope>NUCLEOTIDE SEQUENCE [LARGE SCALE GENOMIC DNA]</scope>
</reference>
<accession>A0A4Y2FPV6</accession>
<proteinExistence type="predicted"/>
<comment type="caution">
    <text evidence="2">The sequence shown here is derived from an EMBL/GenBank/DDBJ whole genome shotgun (WGS) entry which is preliminary data.</text>
</comment>
<organism evidence="2 3">
    <name type="scientific">Araneus ventricosus</name>
    <name type="common">Orbweaver spider</name>
    <name type="synonym">Epeira ventricosa</name>
    <dbReference type="NCBI Taxonomy" id="182803"/>
    <lineage>
        <taxon>Eukaryota</taxon>
        <taxon>Metazoa</taxon>
        <taxon>Ecdysozoa</taxon>
        <taxon>Arthropoda</taxon>
        <taxon>Chelicerata</taxon>
        <taxon>Arachnida</taxon>
        <taxon>Araneae</taxon>
        <taxon>Araneomorphae</taxon>
        <taxon>Entelegynae</taxon>
        <taxon>Araneoidea</taxon>
        <taxon>Araneidae</taxon>
        <taxon>Araneus</taxon>
    </lineage>
</organism>
<feature type="region of interest" description="Disordered" evidence="1">
    <location>
        <begin position="44"/>
        <end position="67"/>
    </location>
</feature>
<dbReference type="Proteomes" id="UP000499080">
    <property type="component" value="Unassembled WGS sequence"/>
</dbReference>
<feature type="compositionally biased region" description="Polar residues" evidence="1">
    <location>
        <begin position="46"/>
        <end position="61"/>
    </location>
</feature>
<name>A0A4Y2FPV6_ARAVE</name>